<accession>A0AAE3VVR5</accession>
<dbReference type="Proteomes" id="UP001240236">
    <property type="component" value="Unassembled WGS sequence"/>
</dbReference>
<dbReference type="Gene3D" id="3.40.50.300">
    <property type="entry name" value="P-loop containing nucleotide triphosphate hydrolases"/>
    <property type="match status" value="1"/>
</dbReference>
<dbReference type="Gene3D" id="1.10.260.40">
    <property type="entry name" value="lambda repressor-like DNA-binding domains"/>
    <property type="match status" value="1"/>
</dbReference>
<dbReference type="PROSITE" id="PS50943">
    <property type="entry name" value="HTH_CROC1"/>
    <property type="match status" value="1"/>
</dbReference>
<dbReference type="SUPFAM" id="SSF52540">
    <property type="entry name" value="P-loop containing nucleoside triphosphate hydrolases"/>
    <property type="match status" value="1"/>
</dbReference>
<evidence type="ECO:0000259" key="2">
    <source>
        <dbReference type="PROSITE" id="PS50943"/>
    </source>
</evidence>
<dbReference type="GO" id="GO:0003677">
    <property type="term" value="F:DNA binding"/>
    <property type="evidence" value="ECO:0007669"/>
    <property type="project" value="InterPro"/>
</dbReference>
<dbReference type="InterPro" id="IPR001387">
    <property type="entry name" value="Cro/C1-type_HTH"/>
</dbReference>
<dbReference type="EMBL" id="JAUSUZ010000001">
    <property type="protein sequence ID" value="MDQ0364550.1"/>
    <property type="molecule type" value="Genomic_DNA"/>
</dbReference>
<evidence type="ECO:0000313" key="3">
    <source>
        <dbReference type="EMBL" id="MDQ0364550.1"/>
    </source>
</evidence>
<evidence type="ECO:0000313" key="4">
    <source>
        <dbReference type="Proteomes" id="UP001240236"/>
    </source>
</evidence>
<dbReference type="PANTHER" id="PTHR47691">
    <property type="entry name" value="REGULATOR-RELATED"/>
    <property type="match status" value="1"/>
</dbReference>
<dbReference type="InterPro" id="IPR010982">
    <property type="entry name" value="Lambda_DNA-bd_dom_sf"/>
</dbReference>
<feature type="region of interest" description="Disordered" evidence="1">
    <location>
        <begin position="239"/>
        <end position="266"/>
    </location>
</feature>
<name>A0AAE3VVR5_9ACTN</name>
<feature type="domain" description="HTH cro/C1-type" evidence="2">
    <location>
        <begin position="9"/>
        <end position="64"/>
    </location>
</feature>
<sequence>MREELGDLLRELRLRAGLTIEGLAGASGVSVRAISDTERGRSRTPRPRTVTALTAALGLDRDDADAFAALARSGRGTVAAGRPRAGELPRRTVAAAGRPAALAEIGGWITTSPPDGPALVVVLHGLPGVGKTALAVRLAERHRYRFPGGAFYADLRAGTEPETVLLRALGMGARLIAADRDERAGQLRALLGRRRCLLVLDGAAGEAQVRALLPGTGCVLITSRRSLAGLEAVRRYPVAPLPPTESAPLPPGRSPAPPGTSGGIAFPELGTDARTMLRGLARRSMSSFGTADAAVAAGCDPITAETLLEDLLDLGLLQPDGADHYRLPDAARPFIGPAPDSA</sequence>
<dbReference type="InterPro" id="IPR027417">
    <property type="entry name" value="P-loop_NTPase"/>
</dbReference>
<dbReference type="RefSeq" id="WP_307236052.1">
    <property type="nucleotide sequence ID" value="NZ_JAUSUZ010000001.1"/>
</dbReference>
<dbReference type="SMART" id="SM00530">
    <property type="entry name" value="HTH_XRE"/>
    <property type="match status" value="1"/>
</dbReference>
<dbReference type="Pfam" id="PF13560">
    <property type="entry name" value="HTH_31"/>
    <property type="match status" value="1"/>
</dbReference>
<reference evidence="3 4" key="1">
    <citation type="submission" date="2023-07" db="EMBL/GenBank/DDBJ databases">
        <title>Sequencing the genomes of 1000 actinobacteria strains.</title>
        <authorList>
            <person name="Klenk H.-P."/>
        </authorList>
    </citation>
    <scope>NUCLEOTIDE SEQUENCE [LARGE SCALE GENOMIC DNA]</scope>
    <source>
        <strain evidence="3 4">DSM 44709</strain>
    </source>
</reference>
<evidence type="ECO:0000256" key="1">
    <source>
        <dbReference type="SAM" id="MobiDB-lite"/>
    </source>
</evidence>
<dbReference type="SUPFAM" id="SSF47413">
    <property type="entry name" value="lambda repressor-like DNA-binding domains"/>
    <property type="match status" value="1"/>
</dbReference>
<organism evidence="3 4">
    <name type="scientific">Catenuloplanes indicus</name>
    <dbReference type="NCBI Taxonomy" id="137267"/>
    <lineage>
        <taxon>Bacteria</taxon>
        <taxon>Bacillati</taxon>
        <taxon>Actinomycetota</taxon>
        <taxon>Actinomycetes</taxon>
        <taxon>Micromonosporales</taxon>
        <taxon>Micromonosporaceae</taxon>
        <taxon>Catenuloplanes</taxon>
    </lineage>
</organism>
<protein>
    <submittedName>
        <fullName evidence="3">Transcriptional regulator with XRE-family HTH domain</fullName>
    </submittedName>
</protein>
<dbReference type="AlphaFoldDB" id="A0AAE3VVR5"/>
<keyword evidence="4" id="KW-1185">Reference proteome</keyword>
<comment type="caution">
    <text evidence="3">The sequence shown here is derived from an EMBL/GenBank/DDBJ whole genome shotgun (WGS) entry which is preliminary data.</text>
</comment>
<dbReference type="CDD" id="cd00093">
    <property type="entry name" value="HTH_XRE"/>
    <property type="match status" value="1"/>
</dbReference>
<proteinExistence type="predicted"/>
<dbReference type="PANTHER" id="PTHR47691:SF3">
    <property type="entry name" value="HTH-TYPE TRANSCRIPTIONAL REGULATOR RV0890C-RELATED"/>
    <property type="match status" value="1"/>
</dbReference>
<gene>
    <name evidence="3" type="ORF">J2S42_001219</name>
</gene>
<feature type="compositionally biased region" description="Pro residues" evidence="1">
    <location>
        <begin position="239"/>
        <end position="258"/>
    </location>
</feature>